<protein>
    <submittedName>
        <fullName evidence="2">Uncharacterized protein</fullName>
    </submittedName>
</protein>
<keyword evidence="3" id="KW-1185">Reference proteome</keyword>
<accession>A0AAD6TPT7</accession>
<feature type="compositionally biased region" description="Low complexity" evidence="1">
    <location>
        <begin position="89"/>
        <end position="102"/>
    </location>
</feature>
<reference evidence="2" key="1">
    <citation type="submission" date="2023-03" db="EMBL/GenBank/DDBJ databases">
        <title>Massive genome expansion in bonnet fungi (Mycena s.s.) driven by repeated elements and novel gene families across ecological guilds.</title>
        <authorList>
            <consortium name="Lawrence Berkeley National Laboratory"/>
            <person name="Harder C.B."/>
            <person name="Miyauchi S."/>
            <person name="Viragh M."/>
            <person name="Kuo A."/>
            <person name="Thoen E."/>
            <person name="Andreopoulos B."/>
            <person name="Lu D."/>
            <person name="Skrede I."/>
            <person name="Drula E."/>
            <person name="Henrissat B."/>
            <person name="Morin E."/>
            <person name="Kohler A."/>
            <person name="Barry K."/>
            <person name="LaButti K."/>
            <person name="Morin E."/>
            <person name="Salamov A."/>
            <person name="Lipzen A."/>
            <person name="Mereny Z."/>
            <person name="Hegedus B."/>
            <person name="Baldrian P."/>
            <person name="Stursova M."/>
            <person name="Weitz H."/>
            <person name="Taylor A."/>
            <person name="Grigoriev I.V."/>
            <person name="Nagy L.G."/>
            <person name="Martin F."/>
            <person name="Kauserud H."/>
        </authorList>
    </citation>
    <scope>NUCLEOTIDE SEQUENCE</scope>
    <source>
        <strain evidence="2">CBHHK173m</strain>
    </source>
</reference>
<sequence>MTEYDYSPEARARFAATQRRISEWARATPSAAQLASPFKPRSDAGGATTRTGSAHTSSSRTSSRAPSVTPSQSISQASYRPHSSRTHSSHSSQSSGSRSSHSLPPAAPVVSPYMRVYTPPLAARGVVIFPHRGQAPSIVFY</sequence>
<evidence type="ECO:0000256" key="1">
    <source>
        <dbReference type="SAM" id="MobiDB-lite"/>
    </source>
</evidence>
<evidence type="ECO:0000313" key="3">
    <source>
        <dbReference type="Proteomes" id="UP001222325"/>
    </source>
</evidence>
<proteinExistence type="predicted"/>
<comment type="caution">
    <text evidence="2">The sequence shown here is derived from an EMBL/GenBank/DDBJ whole genome shotgun (WGS) entry which is preliminary data.</text>
</comment>
<dbReference type="Proteomes" id="UP001222325">
    <property type="component" value="Unassembled WGS sequence"/>
</dbReference>
<evidence type="ECO:0000313" key="2">
    <source>
        <dbReference type="EMBL" id="KAJ7075075.1"/>
    </source>
</evidence>
<name>A0AAD6TPT7_9AGAR</name>
<gene>
    <name evidence="2" type="ORF">B0H15DRAFT_1027287</name>
</gene>
<organism evidence="2 3">
    <name type="scientific">Mycena belliarum</name>
    <dbReference type="NCBI Taxonomy" id="1033014"/>
    <lineage>
        <taxon>Eukaryota</taxon>
        <taxon>Fungi</taxon>
        <taxon>Dikarya</taxon>
        <taxon>Basidiomycota</taxon>
        <taxon>Agaricomycotina</taxon>
        <taxon>Agaricomycetes</taxon>
        <taxon>Agaricomycetidae</taxon>
        <taxon>Agaricales</taxon>
        <taxon>Marasmiineae</taxon>
        <taxon>Mycenaceae</taxon>
        <taxon>Mycena</taxon>
    </lineage>
</organism>
<feature type="region of interest" description="Disordered" evidence="1">
    <location>
        <begin position="26"/>
        <end position="108"/>
    </location>
</feature>
<feature type="compositionally biased region" description="Low complexity" evidence="1">
    <location>
        <begin position="43"/>
        <end position="71"/>
    </location>
</feature>
<dbReference type="AlphaFoldDB" id="A0AAD6TPT7"/>
<dbReference type="EMBL" id="JARJCN010000104">
    <property type="protein sequence ID" value="KAJ7075075.1"/>
    <property type="molecule type" value="Genomic_DNA"/>
</dbReference>